<feature type="region of interest" description="Disordered" evidence="1">
    <location>
        <begin position="1"/>
        <end position="20"/>
    </location>
</feature>
<evidence type="ECO:0000313" key="3">
    <source>
        <dbReference type="EMBL" id="OAH59379.1"/>
    </source>
</evidence>
<sequence>MAARKKKRSKQPSQVPPLDERHYITMELMIKPYFDKKRGRNRRLSRTEIVEIVGVFRMQLYRWEQRKDFQREKDKRLRSYLRKTVPNSRTYAEMALAGDVKAMQFIISAILDV</sequence>
<feature type="compositionally biased region" description="Basic residues" evidence="1">
    <location>
        <begin position="1"/>
        <end position="10"/>
    </location>
</feature>
<evidence type="ECO:0000313" key="4">
    <source>
        <dbReference type="Proteomes" id="UP000077271"/>
    </source>
</evidence>
<comment type="caution">
    <text evidence="3">The sequence shown here is derived from an EMBL/GenBank/DDBJ whole genome shotgun (WGS) entry which is preliminary data.</text>
</comment>
<dbReference type="InterPro" id="IPR024978">
    <property type="entry name" value="Homeodomain_phBC6A51-type"/>
</dbReference>
<dbReference type="Proteomes" id="UP000077271">
    <property type="component" value="Unassembled WGS sequence"/>
</dbReference>
<accession>A0A177L149</accession>
<evidence type="ECO:0000259" key="2">
    <source>
        <dbReference type="Pfam" id="PF13022"/>
    </source>
</evidence>
<evidence type="ECO:0000256" key="1">
    <source>
        <dbReference type="SAM" id="MobiDB-lite"/>
    </source>
</evidence>
<dbReference type="EMBL" id="LQWZ01000002">
    <property type="protein sequence ID" value="OAH59379.1"/>
    <property type="molecule type" value="Genomic_DNA"/>
</dbReference>
<feature type="domain" description="Homeodomain phBC6A51-type" evidence="2">
    <location>
        <begin position="42"/>
        <end position="107"/>
    </location>
</feature>
<reference evidence="3 4" key="1">
    <citation type="submission" date="2016-01" db="EMBL/GenBank/DDBJ databases">
        <title>Investigation of taxonomic status of Bacillus aminovorans.</title>
        <authorList>
            <person name="Verma A."/>
            <person name="Pal Y."/>
            <person name="Krishnamurthi S."/>
        </authorList>
    </citation>
    <scope>NUCLEOTIDE SEQUENCE [LARGE SCALE GENOMIC DNA]</scope>
    <source>
        <strain evidence="3 4">DSM 4337</strain>
    </source>
</reference>
<dbReference type="Gene3D" id="1.10.10.60">
    <property type="entry name" value="Homeodomain-like"/>
    <property type="match status" value="1"/>
</dbReference>
<gene>
    <name evidence="3" type="ORF">AWH48_14645</name>
</gene>
<dbReference type="Pfam" id="PF13022">
    <property type="entry name" value="HTH_Tnp_1_2"/>
    <property type="match status" value="1"/>
</dbReference>
<name>A0A177L149_9BACI</name>
<organism evidence="3 4">
    <name type="scientific">Domibacillus aminovorans</name>
    <dbReference type="NCBI Taxonomy" id="29332"/>
    <lineage>
        <taxon>Bacteria</taxon>
        <taxon>Bacillati</taxon>
        <taxon>Bacillota</taxon>
        <taxon>Bacilli</taxon>
        <taxon>Bacillales</taxon>
        <taxon>Bacillaceae</taxon>
        <taxon>Domibacillus</taxon>
    </lineage>
</organism>
<dbReference type="AlphaFoldDB" id="A0A177L149"/>
<proteinExistence type="predicted"/>
<protein>
    <recommendedName>
        <fullName evidence="2">Homeodomain phBC6A51-type domain-containing protein</fullName>
    </recommendedName>
</protein>